<feature type="signal peptide" evidence="6">
    <location>
        <begin position="1"/>
        <end position="27"/>
    </location>
</feature>
<dbReference type="PROSITE" id="PS50093">
    <property type="entry name" value="PKD"/>
    <property type="match status" value="13"/>
</dbReference>
<feature type="chain" id="PRO_5046111250" evidence="6">
    <location>
        <begin position="28"/>
        <end position="1257"/>
    </location>
</feature>
<feature type="domain" description="PKD" evidence="7">
    <location>
        <begin position="547"/>
        <end position="583"/>
    </location>
</feature>
<feature type="domain" description="PKD" evidence="7">
    <location>
        <begin position="372"/>
        <end position="412"/>
    </location>
</feature>
<dbReference type="InterPro" id="IPR022409">
    <property type="entry name" value="PKD/Chitinase_dom"/>
</dbReference>
<evidence type="ECO:0000256" key="5">
    <source>
        <dbReference type="ARBA" id="ARBA00023136"/>
    </source>
</evidence>
<sequence>MPHLYLKAFAFLVFTLFLSRSFSFGQAADFTTESGSFTGCAPFQVKFLDKSSSANSWSWTFGKATNNTSIEKNPTVTFDTKGTYTVTLTINNSSTKTHTITVYDKPTANFNFSYVEGCPIRPVQFTNTSTDDAAVISNYLWVFGDGNTSNDVSPKYEYKTAGDFSVTLVATNAQGCQGVVAKNNIIKVHPIKADFSATTFFCNAPANVDFTNNSIGPGNLSYTWDFGGEGTSTQKNGQFTFTKIGSYKVNLTVKGDYGCEHTTEKTINVGIGGYDIFADKNQACINSEIEFTVPSSNGIKSYHWDFGNGKTSTDATPKTQYVQAGKYTVTLTATTDICPVKQTKLIEIVNSASANFTYKPACDRTISFTNTSKNNTSLLWDFGDNIFSSEPNPNHVYASAGTFNVKLIAYNALQCPSEIQKQISITDNPVASIYPAKENSCSNEPTLSGCAPFNVQFESIGDASWNAEWDFGDNQKSTLTKPKHTYTKEGSYTVKLTVKNSIGCASTTNALVKVSNITPIANFTIDKNTVCTNTDVVTFNSTTKADTYCWVLAPGDTVSGAATISKIYQAPGTYTISLIAKNAGCKNVKVISNAIKVKGPLVDFTFEKDCNNPYTPRFTNITSSGSSCVWDFGDSKTSTDFNPKHTFILQDKYPVTLTAQKDGCAAFSITKDVVIQELVARYGVYPDSVCKNVPVTFSDSSLHAKEWVWSFGDGTFGYGQRLSPAKTYPTAQSYATSLTVKDSAQCSKTFALPHPIVVADIDGKFSFDLPVSDCKELKVTFKDESTASPDIVSREWDFGDGDKIDGNEKLPPTQTYTAFGKYYVTLKVTNPVATCVVVLPDSLAFTLPKINFNTTRPAACLNEVIQINSTPANAASVAWDLGNGQTSNSWSPSVSYTSLGSYALTARVADLYGCEQEFKEESFIKIIKPVADFTSSQTITDCPPLITPFVSTSIGAVAWSWKFGDEQQSVIEHPTNSYYFPGKYDVSLEVTDAYGCSDTLEIKNFIFVDGPIGKFASLNPFNCTNDSILFKAEYINTVSAQWDFGDGNVESNTNTLISHVYSVSGKFQPIIALTNADNCTVRYKANEMLVNKSPEGDFTFKPAYPFVEEQVIFTSLANGTLVADWLFPDETFLGIPKANKVFFEIGIHPVVLQLTDPATGCTSEIPKNVPVQGDIDLIPNIFTPNGDRFNQLFEILGLEKSDWELIIYNRWGGTVYESNHYQNQWKGDDVATGIYYYAFKNNFRSDKQYKGFIHVQR</sequence>
<evidence type="ECO:0000313" key="9">
    <source>
        <dbReference type="Proteomes" id="UP000772618"/>
    </source>
</evidence>
<evidence type="ECO:0000256" key="3">
    <source>
        <dbReference type="ARBA" id="ARBA00022737"/>
    </source>
</evidence>
<keyword evidence="2" id="KW-0812">Transmembrane</keyword>
<gene>
    <name evidence="8" type="ORF">KK060_13095</name>
</gene>
<feature type="domain" description="PKD" evidence="7">
    <location>
        <begin position="776"/>
        <end position="833"/>
    </location>
</feature>
<dbReference type="PANTHER" id="PTHR46730">
    <property type="entry name" value="POLYCYSTIN-1"/>
    <property type="match status" value="1"/>
</dbReference>
<keyword evidence="9" id="KW-1185">Reference proteome</keyword>
<dbReference type="RefSeq" id="WP_254154181.1">
    <property type="nucleotide sequence ID" value="NZ_JAHESD010000027.1"/>
</dbReference>
<feature type="domain" description="PKD" evidence="7">
    <location>
        <begin position="204"/>
        <end position="269"/>
    </location>
</feature>
<feature type="domain" description="PKD" evidence="7">
    <location>
        <begin position="957"/>
        <end position="995"/>
    </location>
</feature>
<dbReference type="Gene3D" id="2.60.40.10">
    <property type="entry name" value="Immunoglobulins"/>
    <property type="match status" value="13"/>
</dbReference>
<feature type="domain" description="PKD" evidence="7">
    <location>
        <begin position="707"/>
        <end position="744"/>
    </location>
</feature>
<feature type="domain" description="PKD" evidence="7">
    <location>
        <begin position="272"/>
        <end position="337"/>
    </location>
</feature>
<dbReference type="InterPro" id="IPR000601">
    <property type="entry name" value="PKD_dom"/>
</dbReference>
<dbReference type="SMART" id="SM00089">
    <property type="entry name" value="PKD"/>
    <property type="match status" value="14"/>
</dbReference>
<evidence type="ECO:0000259" key="7">
    <source>
        <dbReference type="PROSITE" id="PS50093"/>
    </source>
</evidence>
<dbReference type="Pfam" id="PF13585">
    <property type="entry name" value="CHU_C"/>
    <property type="match status" value="1"/>
</dbReference>
<feature type="domain" description="PKD" evidence="7">
    <location>
        <begin position="870"/>
        <end position="913"/>
    </location>
</feature>
<feature type="domain" description="PKD" evidence="7">
    <location>
        <begin position="630"/>
        <end position="682"/>
    </location>
</feature>
<keyword evidence="5" id="KW-0472">Membrane</keyword>
<feature type="domain" description="PKD" evidence="7">
    <location>
        <begin position="106"/>
        <end position="175"/>
    </location>
</feature>
<dbReference type="CDD" id="cd00146">
    <property type="entry name" value="PKD"/>
    <property type="match status" value="10"/>
</dbReference>
<feature type="domain" description="PKD" evidence="7">
    <location>
        <begin position="1036"/>
        <end position="1076"/>
    </location>
</feature>
<feature type="domain" description="PKD" evidence="7">
    <location>
        <begin position="56"/>
        <end position="102"/>
    </location>
</feature>
<evidence type="ECO:0000256" key="2">
    <source>
        <dbReference type="ARBA" id="ARBA00022692"/>
    </source>
</evidence>
<evidence type="ECO:0000313" key="8">
    <source>
        <dbReference type="EMBL" id="MBT1704223.1"/>
    </source>
</evidence>
<comment type="caution">
    <text evidence="8">The sequence shown here is derived from an EMBL/GenBank/DDBJ whole genome shotgun (WGS) entry which is preliminary data.</text>
</comment>
<feature type="domain" description="PKD" evidence="7">
    <location>
        <begin position="468"/>
        <end position="514"/>
    </location>
</feature>
<keyword evidence="4" id="KW-1133">Transmembrane helix</keyword>
<keyword evidence="6" id="KW-0732">Signal</keyword>
<organism evidence="8 9">
    <name type="scientific">Chryseosolibacter indicus</name>
    <dbReference type="NCBI Taxonomy" id="2782351"/>
    <lineage>
        <taxon>Bacteria</taxon>
        <taxon>Pseudomonadati</taxon>
        <taxon>Bacteroidota</taxon>
        <taxon>Cytophagia</taxon>
        <taxon>Cytophagales</taxon>
        <taxon>Chryseotaleaceae</taxon>
        <taxon>Chryseosolibacter</taxon>
    </lineage>
</organism>
<evidence type="ECO:0000256" key="4">
    <source>
        <dbReference type="ARBA" id="ARBA00022989"/>
    </source>
</evidence>
<comment type="subcellular location">
    <subcellularLocation>
        <location evidence="1">Membrane</location>
        <topology evidence="1">Multi-pass membrane protein</topology>
    </subcellularLocation>
</comment>
<dbReference type="InterPro" id="IPR013783">
    <property type="entry name" value="Ig-like_fold"/>
</dbReference>
<dbReference type="PANTHER" id="PTHR46730:SF4">
    <property type="entry name" value="POLYCYSTIC KIDNEY DISEASE PROTEIN 1-LIKE 1"/>
    <property type="match status" value="1"/>
</dbReference>
<keyword evidence="3" id="KW-0677">Repeat</keyword>
<dbReference type="EMBL" id="JAHESD010000027">
    <property type="protein sequence ID" value="MBT1704223.1"/>
    <property type="molecule type" value="Genomic_DNA"/>
</dbReference>
<evidence type="ECO:0000256" key="6">
    <source>
        <dbReference type="SAM" id="SignalP"/>
    </source>
</evidence>
<dbReference type="Pfam" id="PF18911">
    <property type="entry name" value="PKD_4"/>
    <property type="match status" value="10"/>
</dbReference>
<proteinExistence type="predicted"/>
<dbReference type="SUPFAM" id="SSF49299">
    <property type="entry name" value="PKD domain"/>
    <property type="match status" value="13"/>
</dbReference>
<dbReference type="Proteomes" id="UP000772618">
    <property type="component" value="Unassembled WGS sequence"/>
</dbReference>
<reference evidence="8 9" key="1">
    <citation type="submission" date="2021-05" db="EMBL/GenBank/DDBJ databases">
        <title>A Polyphasic approach of four new species of the genus Ohtaekwangia: Ohtaekwangia histidinii sp. nov., Ohtaekwangia cretensis sp. nov., Ohtaekwangia indiensis sp. nov., Ohtaekwangia reichenbachii sp. nov. from diverse environment.</title>
        <authorList>
            <person name="Octaviana S."/>
        </authorList>
    </citation>
    <scope>NUCLEOTIDE SEQUENCE [LARGE SCALE GENOMIC DNA]</scope>
    <source>
        <strain evidence="8 9">PWU20</strain>
    </source>
</reference>
<accession>A0ABS5VS20</accession>
<evidence type="ECO:0000256" key="1">
    <source>
        <dbReference type="ARBA" id="ARBA00004141"/>
    </source>
</evidence>
<protein>
    <submittedName>
        <fullName evidence="8">PKD domain-containing protein</fullName>
    </submittedName>
</protein>
<dbReference type="InterPro" id="IPR035986">
    <property type="entry name" value="PKD_dom_sf"/>
</dbReference>
<name>A0ABS5VS20_9BACT</name>